<organism evidence="1 2">
    <name type="scientific">Candidozyma pseudohaemuli</name>
    <dbReference type="NCBI Taxonomy" id="418784"/>
    <lineage>
        <taxon>Eukaryota</taxon>
        <taxon>Fungi</taxon>
        <taxon>Dikarya</taxon>
        <taxon>Ascomycota</taxon>
        <taxon>Saccharomycotina</taxon>
        <taxon>Pichiomycetes</taxon>
        <taxon>Metschnikowiaceae</taxon>
        <taxon>Candidozyma</taxon>
    </lineage>
</organism>
<accession>A0A2P7YQI3</accession>
<dbReference type="RefSeq" id="XP_024713547.1">
    <property type="nucleotide sequence ID" value="XM_024858141.1"/>
</dbReference>
<name>A0A2P7YQI3_9ASCO</name>
<evidence type="ECO:0000313" key="2">
    <source>
        <dbReference type="Proteomes" id="UP000241107"/>
    </source>
</evidence>
<gene>
    <name evidence="1" type="ORF">C7M61_002779</name>
</gene>
<sequence>MVEHTDFIAEMKSSDTPAPLQLDEFYFTKEATTPELYGENDSFEVPWNEAETPPTSASRSEEEFEWDGEMICDISHSYRSIRKYEINLLRYKIEKDAIKSDGGGNTIYFGEFSQCPFNEEDSPIDLFSQSQANLPVSDCNPRSIVRQRNSNDLKLAWNFPSQLPLEFPMIAESLSIDAEKKQIISTADMGHLYHAGSRYIDSIADNMVLLMNMAFGCCKAFTLERKRLIGVTSRAIYLLCDENNIVGEFGAKYYQSQVDESFADCERLQTSLLKVRKDVEIKLSFFQNHAQGTVRLVENLFNVDSCVLKAHQHYLSCTEDLCFGNGECYFPQLPAYHNTMKFLRSQDPHTVVADLQGELASILRNMKDVEESLVTVIDAHRQSISADSRVVQYQNARLL</sequence>
<evidence type="ECO:0000313" key="1">
    <source>
        <dbReference type="EMBL" id="PSK38222.1"/>
    </source>
</evidence>
<dbReference type="EMBL" id="PYFQ01000006">
    <property type="protein sequence ID" value="PSK38222.1"/>
    <property type="molecule type" value="Genomic_DNA"/>
</dbReference>
<comment type="caution">
    <text evidence="1">The sequence shown here is derived from an EMBL/GenBank/DDBJ whole genome shotgun (WGS) entry which is preliminary data.</text>
</comment>
<dbReference type="AlphaFoldDB" id="A0A2P7YQI3"/>
<proteinExistence type="predicted"/>
<dbReference type="GeneID" id="36566168"/>
<dbReference type="VEuPathDB" id="FungiDB:C7M61_002779"/>
<keyword evidence="2" id="KW-1185">Reference proteome</keyword>
<dbReference type="OrthoDB" id="10611909at2759"/>
<reference evidence="1 2" key="1">
    <citation type="submission" date="2018-03" db="EMBL/GenBank/DDBJ databases">
        <title>Candida pseudohaemulonii genome assembly and annotation.</title>
        <authorList>
            <person name="Munoz J.F."/>
            <person name="Gade L.G."/>
            <person name="Chow N.A."/>
            <person name="Litvintseva A.P."/>
            <person name="Loparev V.N."/>
            <person name="Cuomo C.A."/>
        </authorList>
    </citation>
    <scope>NUCLEOTIDE SEQUENCE [LARGE SCALE GENOMIC DNA]</scope>
    <source>
        <strain evidence="1 2">B12108</strain>
    </source>
</reference>
<protein>
    <submittedName>
        <fullName evidence="1">Uncharacterized protein</fullName>
    </submittedName>
</protein>
<dbReference type="Proteomes" id="UP000241107">
    <property type="component" value="Unassembled WGS sequence"/>
</dbReference>